<name>A0A2P2PW72_RHIMU</name>
<protein>
    <submittedName>
        <fullName evidence="1">Uncharacterized protein</fullName>
    </submittedName>
</protein>
<dbReference type="AlphaFoldDB" id="A0A2P2PW72"/>
<dbReference type="EMBL" id="GGEC01078497">
    <property type="protein sequence ID" value="MBX58981.1"/>
    <property type="molecule type" value="Transcribed_RNA"/>
</dbReference>
<evidence type="ECO:0000313" key="1">
    <source>
        <dbReference type="EMBL" id="MBX58981.1"/>
    </source>
</evidence>
<proteinExistence type="predicted"/>
<organism evidence="1">
    <name type="scientific">Rhizophora mucronata</name>
    <name type="common">Asiatic mangrove</name>
    <dbReference type="NCBI Taxonomy" id="61149"/>
    <lineage>
        <taxon>Eukaryota</taxon>
        <taxon>Viridiplantae</taxon>
        <taxon>Streptophyta</taxon>
        <taxon>Embryophyta</taxon>
        <taxon>Tracheophyta</taxon>
        <taxon>Spermatophyta</taxon>
        <taxon>Magnoliopsida</taxon>
        <taxon>eudicotyledons</taxon>
        <taxon>Gunneridae</taxon>
        <taxon>Pentapetalae</taxon>
        <taxon>rosids</taxon>
        <taxon>fabids</taxon>
        <taxon>Malpighiales</taxon>
        <taxon>Rhizophoraceae</taxon>
        <taxon>Rhizophora</taxon>
    </lineage>
</organism>
<sequence>MVILFSSQVIYVKFIVTITVFN</sequence>
<reference evidence="1" key="1">
    <citation type="submission" date="2018-02" db="EMBL/GenBank/DDBJ databases">
        <title>Rhizophora mucronata_Transcriptome.</title>
        <authorList>
            <person name="Meera S.P."/>
            <person name="Sreeshan A."/>
            <person name="Augustine A."/>
        </authorList>
    </citation>
    <scope>NUCLEOTIDE SEQUENCE</scope>
    <source>
        <tissue evidence="1">Leaf</tissue>
    </source>
</reference>
<accession>A0A2P2PW72</accession>